<comment type="caution">
    <text evidence="3">The sequence shown here is derived from an EMBL/GenBank/DDBJ whole genome shotgun (WGS) entry which is preliminary data.</text>
</comment>
<evidence type="ECO:0000313" key="4">
    <source>
        <dbReference type="Proteomes" id="UP000623301"/>
    </source>
</evidence>
<feature type="transmembrane region" description="Helical" evidence="2">
    <location>
        <begin position="152"/>
        <end position="170"/>
    </location>
</feature>
<gene>
    <name evidence="3" type="ORF">JBL43_07765</name>
</gene>
<keyword evidence="4" id="KW-1185">Reference proteome</keyword>
<feature type="region of interest" description="Disordered" evidence="1">
    <location>
        <begin position="907"/>
        <end position="985"/>
    </location>
</feature>
<evidence type="ECO:0000256" key="1">
    <source>
        <dbReference type="SAM" id="MobiDB-lite"/>
    </source>
</evidence>
<feature type="region of interest" description="Disordered" evidence="1">
    <location>
        <begin position="658"/>
        <end position="715"/>
    </location>
</feature>
<proteinExistence type="predicted"/>
<organism evidence="3 4">
    <name type="scientific">Aureibaculum flavum</name>
    <dbReference type="NCBI Taxonomy" id="2795986"/>
    <lineage>
        <taxon>Bacteria</taxon>
        <taxon>Pseudomonadati</taxon>
        <taxon>Bacteroidota</taxon>
        <taxon>Flavobacteriia</taxon>
        <taxon>Flavobacteriales</taxon>
        <taxon>Flavobacteriaceae</taxon>
        <taxon>Aureibaculum</taxon>
    </lineage>
</organism>
<reference evidence="3 4" key="1">
    <citation type="submission" date="2020-12" db="EMBL/GenBank/DDBJ databases">
        <title>Aureibaculum luteum sp. nov. and Aureibaculum flavum sp. nov., novel members of the family Flavobacteriaceae isolated from Antarctic intertidal sediments.</title>
        <authorList>
            <person name="He X."/>
            <person name="Zhang X."/>
        </authorList>
    </citation>
    <scope>NUCLEOTIDE SEQUENCE [LARGE SCALE GENOMIC DNA]</scope>
    <source>
        <strain evidence="3 4">A20</strain>
    </source>
</reference>
<dbReference type="Pfam" id="PF13779">
    <property type="entry name" value="DUF4175"/>
    <property type="match status" value="1"/>
</dbReference>
<protein>
    <submittedName>
        <fullName evidence="3">DUF4175 family protein</fullName>
    </submittedName>
</protein>
<sequence>MNNFNNIQQKLQQFIKKYYTNELIKGLILFVSFGLLYFLITVFIEYFLWLPPLARSVLFFVFIAVELALFIKFIAIPLARLFGLQKGITLSEASFIIGKHFSEVDDKLLNVLQLNKDKNQSELLLASIEQKSKSLEPIPFINAISFKGNIKYLKYLFIPILIWVFMLLTGNNSIFNESFDRVVHYKTAYEPPALFTFVVLNDKLQDVEGQPFDLIVATEGSVVPENITIHFNNESYMLKDLNGNFTHQFNNLKEPIEFYLEANDVRSRPYQLDVLRTPNVTGFEMYMNYPAYTGKKDELIKNTGNAVIPEGSTVTWNITTKATDSMNFVSDKRKAFTLKSDNNFSISKRVRNTLNYQITTSNRGLKDYEKLEYTLQVIGDEHPKIEVKSDIDSISRGPVQFVGQLSDDYGLKKLQLVYYDVKNKKALQIAPISVNKSTFEEFYYIFSPEILKIDLGKAYEMYFEVYDNDGTNGSKVTISQTFTYYNKTQQEITDDLLKEQKQNLEELNKINNNSEKLNKELDAFSKKLRKKSDLNWNDKKEFDQFLKRQEQYKQMQEKHTENLKENLDEQERNDENTEIKDKKEELKKRIEEAQELQEKNNLLDQLKKMSEKLEKEEMLNKLDKLTEQNKQEKKTLERLLELSKRFFVEKKAAQITQKLDSLSSKQEEESKKEESKIQDQEKLNKDFESIKKDFDEMRKQNQNLAQPMKFPDTKQEEKTIEELMERAKENLDEKNAEENNNNNKPEQKDQNKKDAKTNQKAAAKKQKELSKKMGGAMMEMQGEMLQENIDDLKAILENLLTFSFDQEKLLDAFDGIDASHAEFPKLLRKQQIIKENFEHIDDSLYTLSLRVPQLTTKIQEDLADAHYNLNKSLDNIAENFIVPGRSNQQYTMTAANNLADMLSDMLNSLQNPSMGQGKGKGGKPEFSLPDIIKKQGELQKKMKEGMKKGEGEKKKGKDGEKGKEGEPKGGEGGSEQMSGEQYQIYQEQNALKEALKEMMGKDGKNGVNGQKAIKQMEQLEKQLLDKGFSNDVLEQMQQLEHELLKLEDAQLEQGKDTKRKSEINTKNFEQRTIPEIKGDKLFFSKDEILNREPLPLRNNYKKKVQQYFKETVKE</sequence>
<feature type="compositionally biased region" description="Basic and acidic residues" evidence="1">
    <location>
        <begin position="931"/>
        <end position="969"/>
    </location>
</feature>
<name>A0ABS0WQ86_9FLAO</name>
<evidence type="ECO:0000313" key="3">
    <source>
        <dbReference type="EMBL" id="MBJ2174129.1"/>
    </source>
</evidence>
<feature type="region of interest" description="Disordered" evidence="1">
    <location>
        <begin position="555"/>
        <end position="580"/>
    </location>
</feature>
<keyword evidence="2" id="KW-0812">Transmembrane</keyword>
<dbReference type="EMBL" id="JAEHFJ010000003">
    <property type="protein sequence ID" value="MBJ2174129.1"/>
    <property type="molecule type" value="Genomic_DNA"/>
</dbReference>
<feature type="transmembrane region" description="Helical" evidence="2">
    <location>
        <begin position="26"/>
        <end position="50"/>
    </location>
</feature>
<evidence type="ECO:0000256" key="2">
    <source>
        <dbReference type="SAM" id="Phobius"/>
    </source>
</evidence>
<feature type="transmembrane region" description="Helical" evidence="2">
    <location>
        <begin position="56"/>
        <end position="79"/>
    </location>
</feature>
<feature type="compositionally biased region" description="Basic and acidic residues" evidence="1">
    <location>
        <begin position="745"/>
        <end position="757"/>
    </location>
</feature>
<dbReference type="Proteomes" id="UP000623301">
    <property type="component" value="Unassembled WGS sequence"/>
</dbReference>
<accession>A0ABS0WQ86</accession>
<keyword evidence="2" id="KW-1133">Transmembrane helix</keyword>
<keyword evidence="2" id="KW-0472">Membrane</keyword>
<feature type="compositionally biased region" description="Basic and acidic residues" evidence="1">
    <location>
        <begin position="665"/>
        <end position="699"/>
    </location>
</feature>
<dbReference type="InterPro" id="IPR012683">
    <property type="entry name" value="CHP02302_TM"/>
</dbReference>
<feature type="region of interest" description="Disordered" evidence="1">
    <location>
        <begin position="731"/>
        <end position="767"/>
    </location>
</feature>
<dbReference type="RefSeq" id="WP_198840884.1">
    <property type="nucleotide sequence ID" value="NZ_JAEHFJ010000003.1"/>
</dbReference>